<keyword evidence="10" id="KW-0175">Coiled coil</keyword>
<feature type="compositionally biased region" description="Polar residues" evidence="11">
    <location>
        <begin position="293"/>
        <end position="305"/>
    </location>
</feature>
<dbReference type="InterPro" id="IPR019050">
    <property type="entry name" value="FDF_dom"/>
</dbReference>
<comment type="subcellular location">
    <subcellularLocation>
        <location evidence="1">Cytoplasm</location>
        <location evidence="1">P-body</location>
    </subcellularLocation>
</comment>
<feature type="domain" description="FFD box profile" evidence="14">
    <location>
        <begin position="474"/>
        <end position="489"/>
    </location>
</feature>
<reference evidence="17 18" key="1">
    <citation type="submission" date="2020-09" db="EMBL/GenBank/DDBJ databases">
        <authorList>
            <person name="Ashkenazy H."/>
        </authorList>
    </citation>
    <scope>NUCLEOTIDE SEQUENCE [LARGE SCALE GENOMIC DNA]</scope>
    <source>
        <strain evidence="18">cv. Cdm-0</strain>
    </source>
</reference>
<feature type="domain" description="TFG box profile" evidence="15">
    <location>
        <begin position="498"/>
        <end position="518"/>
    </location>
</feature>
<dbReference type="Pfam" id="PF09532">
    <property type="entry name" value="FDF"/>
    <property type="match status" value="1"/>
</dbReference>
<dbReference type="InterPro" id="IPR010920">
    <property type="entry name" value="LSM_dom_sf"/>
</dbReference>
<dbReference type="GO" id="GO:0003723">
    <property type="term" value="F:RNA binding"/>
    <property type="evidence" value="ECO:0007669"/>
    <property type="project" value="InterPro"/>
</dbReference>
<dbReference type="Proteomes" id="UP000516314">
    <property type="component" value="Chromosome 5"/>
</dbReference>
<evidence type="ECO:0000313" key="17">
    <source>
        <dbReference type="EMBL" id="CAD5334017.1"/>
    </source>
</evidence>
<evidence type="ECO:0000256" key="3">
    <source>
        <dbReference type="ARBA" id="ARBA00022490"/>
    </source>
</evidence>
<evidence type="ECO:0000256" key="6">
    <source>
        <dbReference type="ARBA" id="ARBA00022845"/>
    </source>
</evidence>
<feature type="transmembrane region" description="Helical" evidence="12">
    <location>
        <begin position="732"/>
        <end position="749"/>
    </location>
</feature>
<feature type="compositionally biased region" description="Low complexity" evidence="11">
    <location>
        <begin position="1"/>
        <end position="17"/>
    </location>
</feature>
<sequence>MASESSQSSSPSSSQPPSSVPSPSPGNNVGDTFIGSFISLISKYEIRYEGILYHLNVQDSTLGLKNVRSCGTEGRKKDGPQIPPCDKVYDYILFRGSDIKDLQVNPSPSAQSRQEIQSEQDVNQSPHSRPAMTMSSPISGYDSGYGLGRGSQWINTPALSSKPVPVTQHSSVPLSFQPPSANAGSLTESPVSLIDSTQSNAGSSMPMPSFVQGNKFASSGVPLGMMQKPVSSSSTIPNGPQIIDYFSSPIMGLVDDSSQVVTRSPDVSSNQSYSSNPSPLGQTQLHTPPGLASVSSNLSPPSEAQLSAPNIQKIYPSAPQAIGKVVYDPQPNHPHRSIPHELPAVASNSAPVIPGPLSKSPESFFGMDPSLQSRQQMVYRGQGMFAATNPASANVPSQSFAPRNHAPLLPLPVSAHQSRIPSSSIEYTEEFDFEAMNEKFKKSELWGYLGRNNQRNQNDYGEETAIEPNAEGKPAYNKDDFFDTISCNQLDRVARSGQQHNQFPEHMRQVPEAFGNNFQRPPPLKPAIICAIISIVVIVGGIIVFVGYLVIHPRVPIISVADAHLDFLKYDIVGVLQTQLTIVIRVENDNAKAHALFDETEFKLSYEGKPIAILKAPEFEVVKEKSMFLPYLVQSYPIPLNPTMMQAVDYAVKKDVITFELKGGSRTRWRVGPLGSVKFECNLSCQLRPFFFCIYACVFCLRTALVTTFVSTDMVTSAIWFNLSMLWRAVRGSIWGSVLLFTFPIRFFASIPRERLLEQSIYDLRYELESLEWNRKEIEKNLREAIKEYRIMEHDLDELEDEHDEAISKIEKLEAELQELKEENLQLMEVNGKDYRSKKGKVKPSEEPSEIRSIHKPKNIPYASKGKAEFTSVKSPLYPFAKSTIPKDEELTPRVLGLEKNIAVSRSVFSAMLALVVGIVMYEAKEQELCTPLIGALFTVVGISLKSVVQFFSTVKNKPALDAVALMSLNWFIVGTLTYPTLPRVARIVVPRVFNTVGSVFALLHGGSLPSPPEFVNYVG</sequence>
<evidence type="ECO:0000256" key="10">
    <source>
        <dbReference type="SAM" id="Coils"/>
    </source>
</evidence>
<evidence type="ECO:0000256" key="4">
    <source>
        <dbReference type="ARBA" id="ARBA00022491"/>
    </source>
</evidence>
<comment type="function">
    <text evidence="7">As a component of the decapping complex, involved in the degradation of mRNAs. Promotes P-body formation. Translational repressor.</text>
</comment>
<feature type="compositionally biased region" description="Polar residues" evidence="11">
    <location>
        <begin position="104"/>
        <end position="138"/>
    </location>
</feature>
<feature type="transmembrane region" description="Helical" evidence="12">
    <location>
        <begin position="903"/>
        <end position="922"/>
    </location>
</feature>
<evidence type="ECO:0000256" key="2">
    <source>
        <dbReference type="ARBA" id="ARBA00010415"/>
    </source>
</evidence>
<dbReference type="InterPro" id="IPR025609">
    <property type="entry name" value="Lsm14-like_N"/>
</dbReference>
<feature type="region of interest" description="Disordered" evidence="11">
    <location>
        <begin position="258"/>
        <end position="305"/>
    </location>
</feature>
<dbReference type="SUPFAM" id="SSF50182">
    <property type="entry name" value="Sm-like ribonucleoproteins"/>
    <property type="match status" value="1"/>
</dbReference>
<evidence type="ECO:0000259" key="15">
    <source>
        <dbReference type="PROSITE" id="PS51536"/>
    </source>
</evidence>
<evidence type="ECO:0000256" key="1">
    <source>
        <dbReference type="ARBA" id="ARBA00004201"/>
    </source>
</evidence>
<dbReference type="Gene3D" id="2.30.30.100">
    <property type="match status" value="1"/>
</dbReference>
<evidence type="ECO:0000256" key="5">
    <source>
        <dbReference type="ARBA" id="ARBA00022664"/>
    </source>
</evidence>
<keyword evidence="12" id="KW-1133">Transmembrane helix</keyword>
<dbReference type="PANTHER" id="PTHR36073">
    <property type="match status" value="1"/>
</dbReference>
<evidence type="ECO:0000259" key="13">
    <source>
        <dbReference type="PROSITE" id="PS51512"/>
    </source>
</evidence>
<dbReference type="EMBL" id="LR881470">
    <property type="protein sequence ID" value="CAD5334017.1"/>
    <property type="molecule type" value="Genomic_DNA"/>
</dbReference>
<feature type="short sequence motif" description="TFG box" evidence="9">
    <location>
        <begin position="498"/>
        <end position="518"/>
    </location>
</feature>
<keyword evidence="6" id="KW-0810">Translation regulation</keyword>
<feature type="transmembrane region" description="Helical" evidence="12">
    <location>
        <begin position="934"/>
        <end position="952"/>
    </location>
</feature>
<dbReference type="PROSITE" id="PS51536">
    <property type="entry name" value="TFG"/>
    <property type="match status" value="1"/>
</dbReference>
<evidence type="ECO:0000256" key="9">
    <source>
        <dbReference type="PROSITE-ProRule" id="PRU00869"/>
    </source>
</evidence>
<feature type="compositionally biased region" description="Polar residues" evidence="11">
    <location>
        <begin position="167"/>
        <end position="187"/>
    </location>
</feature>
<keyword evidence="4" id="KW-0678">Repressor</keyword>
<protein>
    <submittedName>
        <fullName evidence="17">(thale cress) hypothetical protein</fullName>
    </submittedName>
</protein>
<gene>
    <name evidence="17" type="ORF">AT9943_LOCUS21348</name>
</gene>
<feature type="coiled-coil region" evidence="10">
    <location>
        <begin position="761"/>
        <end position="833"/>
    </location>
</feature>
<evidence type="ECO:0000259" key="14">
    <source>
        <dbReference type="PROSITE" id="PS51513"/>
    </source>
</evidence>
<dbReference type="PANTHER" id="PTHR36073:SF1">
    <property type="entry name" value="OS01G0962100 PROTEIN"/>
    <property type="match status" value="1"/>
</dbReference>
<feature type="transmembrane region" description="Helical" evidence="12">
    <location>
        <begin position="526"/>
        <end position="551"/>
    </location>
</feature>
<feature type="region of interest" description="Disordered" evidence="11">
    <location>
        <begin position="159"/>
        <end position="187"/>
    </location>
</feature>
<dbReference type="SMART" id="SM01271">
    <property type="entry name" value="LSM14"/>
    <property type="match status" value="1"/>
</dbReference>
<dbReference type="InterPro" id="IPR025761">
    <property type="entry name" value="FFD_box"/>
</dbReference>
<evidence type="ECO:0000259" key="16">
    <source>
        <dbReference type="PROSITE" id="PS52002"/>
    </source>
</evidence>
<dbReference type="InterPro" id="IPR025768">
    <property type="entry name" value="TFG_box"/>
</dbReference>
<accession>A0A7G2FHP4</accession>
<dbReference type="PROSITE" id="PS51512">
    <property type="entry name" value="DFDF"/>
    <property type="match status" value="1"/>
</dbReference>
<keyword evidence="12" id="KW-0472">Membrane</keyword>
<evidence type="ECO:0000256" key="8">
    <source>
        <dbReference type="PROSITE-ProRule" id="PRU00846"/>
    </source>
</evidence>
<evidence type="ECO:0000313" key="18">
    <source>
        <dbReference type="Proteomes" id="UP000516314"/>
    </source>
</evidence>
<keyword evidence="5" id="KW-0507">mRNA processing</keyword>
<dbReference type="FunFam" id="2.30.30.100:FF:000033">
    <property type="entry name" value="Trailer hitch, isoform C"/>
    <property type="match status" value="1"/>
</dbReference>
<evidence type="ECO:0000256" key="12">
    <source>
        <dbReference type="SAM" id="Phobius"/>
    </source>
</evidence>
<feature type="transmembrane region" description="Helical" evidence="12">
    <location>
        <begin position="690"/>
        <end position="712"/>
    </location>
</feature>
<dbReference type="GO" id="GO:0006417">
    <property type="term" value="P:regulation of translation"/>
    <property type="evidence" value="ECO:0007669"/>
    <property type="project" value="UniProtKB-KW"/>
</dbReference>
<feature type="region of interest" description="Disordered" evidence="11">
    <location>
        <begin position="1"/>
        <end position="27"/>
    </location>
</feature>
<dbReference type="CDD" id="cd01736">
    <property type="entry name" value="LSm14_N"/>
    <property type="match status" value="1"/>
</dbReference>
<feature type="region of interest" description="Disordered" evidence="11">
    <location>
        <begin position="102"/>
        <end position="141"/>
    </location>
</feature>
<dbReference type="SMART" id="SM01199">
    <property type="entry name" value="FDF"/>
    <property type="match status" value="1"/>
</dbReference>
<dbReference type="AlphaFoldDB" id="A0A7G2FHP4"/>
<dbReference type="PROSITE" id="PS51513">
    <property type="entry name" value="FFD"/>
    <property type="match status" value="1"/>
</dbReference>
<dbReference type="Pfam" id="PF12701">
    <property type="entry name" value="LSM14"/>
    <property type="match status" value="1"/>
</dbReference>
<feature type="short sequence motif" description="FFD box" evidence="8">
    <location>
        <begin position="474"/>
        <end position="489"/>
    </location>
</feature>
<dbReference type="PROSITE" id="PS52002">
    <property type="entry name" value="SM"/>
    <property type="match status" value="1"/>
</dbReference>
<feature type="transmembrane region" description="Helical" evidence="12">
    <location>
        <begin position="964"/>
        <end position="982"/>
    </location>
</feature>
<proteinExistence type="inferred from homology"/>
<comment type="similarity">
    <text evidence="2">Belongs to the LSM14 family.</text>
</comment>
<name>A0A7G2FHP4_ARATH</name>
<keyword evidence="3" id="KW-0963">Cytoplasm</keyword>
<dbReference type="InterPro" id="IPR047575">
    <property type="entry name" value="Sm"/>
</dbReference>
<dbReference type="InterPro" id="IPR025762">
    <property type="entry name" value="DFDF"/>
</dbReference>
<evidence type="ECO:0000256" key="11">
    <source>
        <dbReference type="SAM" id="MobiDB-lite"/>
    </source>
</evidence>
<evidence type="ECO:0000256" key="7">
    <source>
        <dbReference type="ARBA" id="ARBA00059323"/>
    </source>
</evidence>
<dbReference type="GO" id="GO:0006397">
    <property type="term" value="P:mRNA processing"/>
    <property type="evidence" value="ECO:0007669"/>
    <property type="project" value="UniProtKB-KW"/>
</dbReference>
<feature type="compositionally biased region" description="Low complexity" evidence="11">
    <location>
        <begin position="264"/>
        <end position="279"/>
    </location>
</feature>
<feature type="domain" description="Sm" evidence="16">
    <location>
        <begin position="25"/>
        <end position="108"/>
    </location>
</feature>
<keyword evidence="12" id="KW-0812">Transmembrane</keyword>
<feature type="domain" description="DFDF" evidence="13">
    <location>
        <begin position="419"/>
        <end position="455"/>
    </location>
</feature>
<organism evidence="17 18">
    <name type="scientific">Arabidopsis thaliana</name>
    <name type="common">Mouse-ear cress</name>
    <dbReference type="NCBI Taxonomy" id="3702"/>
    <lineage>
        <taxon>Eukaryota</taxon>
        <taxon>Viridiplantae</taxon>
        <taxon>Streptophyta</taxon>
        <taxon>Embryophyta</taxon>
        <taxon>Tracheophyta</taxon>
        <taxon>Spermatophyta</taxon>
        <taxon>Magnoliopsida</taxon>
        <taxon>eudicotyledons</taxon>
        <taxon>Gunneridae</taxon>
        <taxon>Pentapetalae</taxon>
        <taxon>rosids</taxon>
        <taxon>malvids</taxon>
        <taxon>Brassicales</taxon>
        <taxon>Brassicaceae</taxon>
        <taxon>Camelineae</taxon>
        <taxon>Arabidopsis</taxon>
    </lineage>
</organism>
<dbReference type="GO" id="GO:0000932">
    <property type="term" value="C:P-body"/>
    <property type="evidence" value="ECO:0007669"/>
    <property type="project" value="UniProtKB-SubCell"/>
</dbReference>